<gene>
    <name evidence="1" type="ORF">I7I52_07802</name>
</gene>
<dbReference type="VEuPathDB" id="FungiDB:I7I52_07802"/>
<dbReference type="AlphaFoldDB" id="A0A8H7YE39"/>
<dbReference type="EMBL" id="JAEVHI010000005">
    <property type="protein sequence ID" value="KAG5290695.1"/>
    <property type="molecule type" value="Genomic_DNA"/>
</dbReference>
<evidence type="ECO:0000313" key="2">
    <source>
        <dbReference type="Proteomes" id="UP000670092"/>
    </source>
</evidence>
<name>A0A8H7YE39_AJECA</name>
<protein>
    <submittedName>
        <fullName evidence="1">Uncharacterized protein</fullName>
    </submittedName>
</protein>
<sequence>MPFVWKFPKRSLDGPATGLDHYRQSYRSQLPRFIVNLSKGFDPPVSIPCNPLCSLRHVLLHKAESDESIKWNDVYWNDMGWNGSEIYGSGVPHVDGECDFGGRIPYHSIPSYFISYYKLLTAKIDQHT</sequence>
<dbReference type="Proteomes" id="UP000670092">
    <property type="component" value="Unassembled WGS sequence"/>
</dbReference>
<proteinExistence type="predicted"/>
<organism evidence="1 2">
    <name type="scientific">Ajellomyces capsulatus</name>
    <name type="common">Darling's disease fungus</name>
    <name type="synonym">Histoplasma capsulatum</name>
    <dbReference type="NCBI Taxonomy" id="5037"/>
    <lineage>
        <taxon>Eukaryota</taxon>
        <taxon>Fungi</taxon>
        <taxon>Dikarya</taxon>
        <taxon>Ascomycota</taxon>
        <taxon>Pezizomycotina</taxon>
        <taxon>Eurotiomycetes</taxon>
        <taxon>Eurotiomycetidae</taxon>
        <taxon>Onygenales</taxon>
        <taxon>Ajellomycetaceae</taxon>
        <taxon>Histoplasma</taxon>
    </lineage>
</organism>
<accession>A0A8H7YE39</accession>
<comment type="caution">
    <text evidence="1">The sequence shown here is derived from an EMBL/GenBank/DDBJ whole genome shotgun (WGS) entry which is preliminary data.</text>
</comment>
<evidence type="ECO:0000313" key="1">
    <source>
        <dbReference type="EMBL" id="KAG5290695.1"/>
    </source>
</evidence>
<reference evidence="1 2" key="1">
    <citation type="submission" date="2021-01" db="EMBL/GenBank/DDBJ databases">
        <title>Chromosome-level genome assembly of a human fungal pathogen reveals clustering of transcriptionally co-regulated genes.</title>
        <authorList>
            <person name="Voorhies M."/>
            <person name="Cohen S."/>
            <person name="Shea T.P."/>
            <person name="Petrus S."/>
            <person name="Munoz J.F."/>
            <person name="Poplawski S."/>
            <person name="Goldman W.E."/>
            <person name="Michael T."/>
            <person name="Cuomo C.A."/>
            <person name="Sil A."/>
            <person name="Beyhan S."/>
        </authorList>
    </citation>
    <scope>NUCLEOTIDE SEQUENCE [LARGE SCALE GENOMIC DNA]</scope>
    <source>
        <strain evidence="1 2">G184AR</strain>
    </source>
</reference>